<dbReference type="InterPro" id="IPR024265">
    <property type="entry name" value="DUF3788"/>
</dbReference>
<sequence length="145" mass="16819">MKWSERYDANHKPSYDNISEFIGNDLWHELNLYLQEAYNIRPNVTYSKCSAQKGWNIKYRKGGKSLCTLYPMQGYFIALVVIGAKEMAEADLLIPLCSQYTQNLYQQTEFSLGGKWMMVNVTKADILHDVKKLIGLRVKPNRFIS</sequence>
<dbReference type="EMBL" id="CP002780">
    <property type="protein sequence ID" value="AEG59212.1"/>
    <property type="molecule type" value="Genomic_DNA"/>
</dbReference>
<dbReference type="HOGENOM" id="CLU_125862_1_0_9"/>
<dbReference type="RefSeq" id="WP_013840983.1">
    <property type="nucleotide sequence ID" value="NC_015589.1"/>
</dbReference>
<keyword evidence="2" id="KW-1185">Reference proteome</keyword>
<proteinExistence type="predicted"/>
<dbReference type="KEGG" id="dru:Desru_0936"/>
<dbReference type="Proteomes" id="UP000009234">
    <property type="component" value="Chromosome"/>
</dbReference>
<dbReference type="eggNOG" id="COG3708">
    <property type="taxonomic scope" value="Bacteria"/>
</dbReference>
<dbReference type="Pfam" id="PF12663">
    <property type="entry name" value="DUF3788"/>
    <property type="match status" value="1"/>
</dbReference>
<reference evidence="1 2" key="2">
    <citation type="journal article" date="2012" name="Stand. Genomic Sci.">
        <title>Complete genome sequence of the sulfate-reducing firmicute Desulfotomaculum ruminis type strain (DL(T)).</title>
        <authorList>
            <person name="Spring S."/>
            <person name="Visser M."/>
            <person name="Lu M."/>
            <person name="Copeland A."/>
            <person name="Lapidus A."/>
            <person name="Lucas S."/>
            <person name="Cheng J.F."/>
            <person name="Han C."/>
            <person name="Tapia R."/>
            <person name="Goodwin L.A."/>
            <person name="Pitluck S."/>
            <person name="Ivanova N."/>
            <person name="Land M."/>
            <person name="Hauser L."/>
            <person name="Larimer F."/>
            <person name="Rohde M."/>
            <person name="Goker M."/>
            <person name="Detter J.C."/>
            <person name="Kyrpides N.C."/>
            <person name="Woyke T."/>
            <person name="Schaap P.J."/>
            <person name="Plugge C.M."/>
            <person name="Muyzer G."/>
            <person name="Kuever J."/>
            <person name="Pereira I.A."/>
            <person name="Parshina S.N."/>
            <person name="Bernier-Latmani R."/>
            <person name="Stams A.J."/>
            <person name="Klenk H.P."/>
        </authorList>
    </citation>
    <scope>NUCLEOTIDE SEQUENCE [LARGE SCALE GENOMIC DNA]</scope>
    <source>
        <strain evidence="2">ATCC 23193 / DSM 2154 / NCIB 8452 / DL</strain>
    </source>
</reference>
<evidence type="ECO:0000313" key="2">
    <source>
        <dbReference type="Proteomes" id="UP000009234"/>
    </source>
</evidence>
<dbReference type="STRING" id="696281.Desru_0936"/>
<organism evidence="1 2">
    <name type="scientific">Desulforamulus ruminis (strain ATCC 23193 / DSM 2154 / NCIMB 8452 / DL)</name>
    <name type="common">Desulfotomaculum ruminis</name>
    <dbReference type="NCBI Taxonomy" id="696281"/>
    <lineage>
        <taxon>Bacteria</taxon>
        <taxon>Bacillati</taxon>
        <taxon>Bacillota</taxon>
        <taxon>Clostridia</taxon>
        <taxon>Eubacteriales</taxon>
        <taxon>Peptococcaceae</taxon>
        <taxon>Desulforamulus</taxon>
    </lineage>
</organism>
<protein>
    <recommendedName>
        <fullName evidence="3">DUF3788 domain-containing protein</fullName>
    </recommendedName>
</protein>
<name>F6DKF2_DESRL</name>
<dbReference type="AlphaFoldDB" id="F6DKF2"/>
<reference evidence="2" key="1">
    <citation type="submission" date="2011-05" db="EMBL/GenBank/DDBJ databases">
        <title>Complete sequence of Desulfotomaculum ruminis DSM 2154.</title>
        <authorList>
            <person name="Lucas S."/>
            <person name="Copeland A."/>
            <person name="Lapidus A."/>
            <person name="Cheng J.-F."/>
            <person name="Goodwin L."/>
            <person name="Pitluck S."/>
            <person name="Lu M."/>
            <person name="Detter J.C."/>
            <person name="Han C."/>
            <person name="Tapia R."/>
            <person name="Land M."/>
            <person name="Hauser L."/>
            <person name="Kyrpides N."/>
            <person name="Ivanova N."/>
            <person name="Mikhailova N."/>
            <person name="Pagani I."/>
            <person name="Stams A.J.M."/>
            <person name="Plugge C.M."/>
            <person name="Muyzer G."/>
            <person name="Kuever J."/>
            <person name="Parshina S.N."/>
            <person name="Ivanova A.E."/>
            <person name="Nazina T.N."/>
            <person name="Brambilla E."/>
            <person name="Spring S."/>
            <person name="Klenk H.-P."/>
            <person name="Woyke T."/>
        </authorList>
    </citation>
    <scope>NUCLEOTIDE SEQUENCE [LARGE SCALE GENOMIC DNA]</scope>
    <source>
        <strain evidence="2">ATCC 23193 / DSM 2154 / NCIB 8452 / DL</strain>
    </source>
</reference>
<evidence type="ECO:0000313" key="1">
    <source>
        <dbReference type="EMBL" id="AEG59212.1"/>
    </source>
</evidence>
<dbReference type="OrthoDB" id="9090890at2"/>
<accession>F6DKF2</accession>
<evidence type="ECO:0008006" key="3">
    <source>
        <dbReference type="Google" id="ProtNLM"/>
    </source>
</evidence>
<gene>
    <name evidence="1" type="ordered locus">Desru_0936</name>
</gene>